<dbReference type="Gene3D" id="1.20.120.350">
    <property type="entry name" value="Voltage-gated potassium channels. Chain C"/>
    <property type="match status" value="1"/>
</dbReference>
<reference evidence="16" key="1">
    <citation type="submission" date="2019-03" db="EMBL/GenBank/DDBJ databases">
        <title>Improved annotation for the trematode Fasciola hepatica.</title>
        <authorList>
            <person name="Choi Y.-J."/>
            <person name="Martin J."/>
            <person name="Mitreva M."/>
        </authorList>
    </citation>
    <scope>NUCLEOTIDE SEQUENCE [LARGE SCALE GENOMIC DNA]</scope>
</reference>
<feature type="domain" description="Potassium channel tetramerisation-type BTB" evidence="15">
    <location>
        <begin position="182"/>
        <end position="232"/>
    </location>
</feature>
<dbReference type="InterPro" id="IPR011333">
    <property type="entry name" value="SKP1/BTB/POZ_sf"/>
</dbReference>
<dbReference type="InterPro" id="IPR027359">
    <property type="entry name" value="Volt_channel_dom_sf"/>
</dbReference>
<keyword evidence="9" id="KW-0406">Ion transport</keyword>
<dbReference type="Pfam" id="PF02214">
    <property type="entry name" value="BTB_2"/>
    <property type="match status" value="1"/>
</dbReference>
<feature type="region of interest" description="Disordered" evidence="12">
    <location>
        <begin position="72"/>
        <end position="93"/>
    </location>
</feature>
<evidence type="ECO:0000256" key="2">
    <source>
        <dbReference type="ARBA" id="ARBA00022448"/>
    </source>
</evidence>
<dbReference type="GO" id="GO:0001508">
    <property type="term" value="P:action potential"/>
    <property type="evidence" value="ECO:0007669"/>
    <property type="project" value="TreeGrafter"/>
</dbReference>
<evidence type="ECO:0000256" key="4">
    <source>
        <dbReference type="ARBA" id="ARBA00022692"/>
    </source>
</evidence>
<dbReference type="Gene3D" id="3.30.710.10">
    <property type="entry name" value="Potassium Channel Kv1.1, Chain A"/>
    <property type="match status" value="1"/>
</dbReference>
<keyword evidence="10 13" id="KW-0472">Membrane</keyword>
<dbReference type="GO" id="GO:0032590">
    <property type="term" value="C:dendrite membrane"/>
    <property type="evidence" value="ECO:0007669"/>
    <property type="project" value="TreeGrafter"/>
</dbReference>
<organism evidence="16 17">
    <name type="scientific">Fasciola hepatica</name>
    <name type="common">Liver fluke</name>
    <dbReference type="NCBI Taxonomy" id="6192"/>
    <lineage>
        <taxon>Eukaryota</taxon>
        <taxon>Metazoa</taxon>
        <taxon>Spiralia</taxon>
        <taxon>Lophotrochozoa</taxon>
        <taxon>Platyhelminthes</taxon>
        <taxon>Trematoda</taxon>
        <taxon>Digenea</taxon>
        <taxon>Plagiorchiida</taxon>
        <taxon>Echinostomata</taxon>
        <taxon>Echinostomatoidea</taxon>
        <taxon>Fasciolidae</taxon>
        <taxon>Fasciola</taxon>
    </lineage>
</organism>
<evidence type="ECO:0000256" key="8">
    <source>
        <dbReference type="ARBA" id="ARBA00022989"/>
    </source>
</evidence>
<dbReference type="PRINTS" id="PR01498">
    <property type="entry name" value="SHAWCHANNEL"/>
</dbReference>
<feature type="region of interest" description="Disordered" evidence="12">
    <location>
        <begin position="371"/>
        <end position="395"/>
    </location>
</feature>
<evidence type="ECO:0000256" key="7">
    <source>
        <dbReference type="ARBA" id="ARBA00022958"/>
    </source>
</evidence>
<dbReference type="GO" id="GO:0051260">
    <property type="term" value="P:protein homooligomerization"/>
    <property type="evidence" value="ECO:0007669"/>
    <property type="project" value="InterPro"/>
</dbReference>
<feature type="region of interest" description="Disordered" evidence="12">
    <location>
        <begin position="723"/>
        <end position="745"/>
    </location>
</feature>
<keyword evidence="2" id="KW-0813">Transport</keyword>
<dbReference type="PRINTS" id="PR00169">
    <property type="entry name" value="KCHANNEL"/>
</dbReference>
<dbReference type="Gene3D" id="1.10.287.70">
    <property type="match status" value="1"/>
</dbReference>
<dbReference type="EMBL" id="JXXN02000080">
    <property type="protein sequence ID" value="THD28748.1"/>
    <property type="molecule type" value="Genomic_DNA"/>
</dbReference>
<evidence type="ECO:0000313" key="16">
    <source>
        <dbReference type="EMBL" id="THD28748.1"/>
    </source>
</evidence>
<evidence type="ECO:0000256" key="12">
    <source>
        <dbReference type="SAM" id="MobiDB-lite"/>
    </source>
</evidence>
<keyword evidence="8 13" id="KW-1133">Transmembrane helix</keyword>
<dbReference type="InterPro" id="IPR003968">
    <property type="entry name" value="K_chnl_volt-dep_Kv"/>
</dbReference>
<evidence type="ECO:0000256" key="3">
    <source>
        <dbReference type="ARBA" id="ARBA00022538"/>
    </source>
</evidence>
<dbReference type="GO" id="GO:0043679">
    <property type="term" value="C:axon terminus"/>
    <property type="evidence" value="ECO:0007669"/>
    <property type="project" value="TreeGrafter"/>
</dbReference>
<keyword evidence="7" id="KW-0630">Potassium</keyword>
<name>A0A4E0RYA4_FASHE</name>
<proteinExistence type="predicted"/>
<dbReference type="PRINTS" id="PR01491">
    <property type="entry name" value="KVCHANNEL"/>
</dbReference>
<dbReference type="InterPro" id="IPR005821">
    <property type="entry name" value="Ion_trans_dom"/>
</dbReference>
<dbReference type="GO" id="GO:0008076">
    <property type="term" value="C:voltage-gated potassium channel complex"/>
    <property type="evidence" value="ECO:0007669"/>
    <property type="project" value="InterPro"/>
</dbReference>
<feature type="transmembrane region" description="Helical" evidence="13">
    <location>
        <begin position="461"/>
        <end position="489"/>
    </location>
</feature>
<comment type="subcellular location">
    <subcellularLocation>
        <location evidence="1">Membrane</location>
        <topology evidence="1">Multi-pass membrane protein</topology>
    </subcellularLocation>
</comment>
<dbReference type="InterPro" id="IPR003974">
    <property type="entry name" value="K_chnl_volt-dep_Kv3"/>
</dbReference>
<keyword evidence="3" id="KW-0633">Potassium transport</keyword>
<dbReference type="GO" id="GO:0032809">
    <property type="term" value="C:neuronal cell body membrane"/>
    <property type="evidence" value="ECO:0007669"/>
    <property type="project" value="TreeGrafter"/>
</dbReference>
<evidence type="ECO:0000256" key="10">
    <source>
        <dbReference type="ARBA" id="ARBA00023136"/>
    </source>
</evidence>
<feature type="transmembrane region" description="Helical" evidence="13">
    <location>
        <begin position="550"/>
        <end position="571"/>
    </location>
</feature>
<dbReference type="InterPro" id="IPR003131">
    <property type="entry name" value="T1-type_BTB"/>
</dbReference>
<feature type="transmembrane region" description="Helical" evidence="13">
    <location>
        <begin position="609"/>
        <end position="631"/>
    </location>
</feature>
<dbReference type="Proteomes" id="UP000230066">
    <property type="component" value="Unassembled WGS sequence"/>
</dbReference>
<feature type="region of interest" description="Disordered" evidence="12">
    <location>
        <begin position="661"/>
        <end position="692"/>
    </location>
</feature>
<dbReference type="SUPFAM" id="SSF54695">
    <property type="entry name" value="POZ domain"/>
    <property type="match status" value="1"/>
</dbReference>
<evidence type="ECO:0000256" key="11">
    <source>
        <dbReference type="ARBA" id="ARBA00023303"/>
    </source>
</evidence>
<keyword evidence="6" id="KW-0851">Voltage-gated channel</keyword>
<evidence type="ECO:0000256" key="5">
    <source>
        <dbReference type="ARBA" id="ARBA00022826"/>
    </source>
</evidence>
<dbReference type="PANTHER" id="PTHR11537">
    <property type="entry name" value="VOLTAGE-GATED POTASSIUM CHANNEL"/>
    <property type="match status" value="1"/>
</dbReference>
<dbReference type="InterPro" id="IPR028325">
    <property type="entry name" value="VG_K_chnl"/>
</dbReference>
<keyword evidence="11" id="KW-0407">Ion channel</keyword>
<keyword evidence="5" id="KW-0631">Potassium channel</keyword>
<evidence type="ECO:0000256" key="9">
    <source>
        <dbReference type="ARBA" id="ARBA00023065"/>
    </source>
</evidence>
<comment type="caution">
    <text evidence="16">The sequence shown here is derived from an EMBL/GenBank/DDBJ whole genome shotgun (WGS) entry which is preliminary data.</text>
</comment>
<evidence type="ECO:0000313" key="17">
    <source>
        <dbReference type="Proteomes" id="UP000230066"/>
    </source>
</evidence>
<evidence type="ECO:0000259" key="15">
    <source>
        <dbReference type="Pfam" id="PF02214"/>
    </source>
</evidence>
<sequence>MVGPAQSTGKPADIICLCIGGRLFVTRRATLFRLPDSRLYLIATQGSSCETTTESYCATPFYDSAYLKPPASSPYPQNPGAGPNSLMRLHSNHSPENTTVGGATILPGNVATMLAGNMNLKSASSLCRNRGSIVPGQIPQPQLTPTQTDLNSSLNFSMPGTPSFGAQYPFNPALIQPPPPVVYFYDRDPEIFRFVLDYYRTGELHLPSSICGPFVRKELIFWGIDEALIGPCCMPAYMRYDEEKRTKNTLFRDCFEDIDSMQNLVKFSRGWKKWRYQMWLFMDHPSSSLPAKIWASCLLVLMIASVMCYCLSTHEVFRMPSTVGISLSNRTGNAHGIQPNKPVNYTDLFHGPKPTRAPGAPAFWNPLSSKSRNVSNRVHGAGNRTSSTDVSTADLGDQDDDEMSHMITICYDSLWTPNPKVIKDCSTEPTRGLVILDNALNCLFTTEFMLKVLLAPDKPKFLSSIVSILDIVILSSYWVYITVFYYYYYYPKTWIANDEELHGQLSGNLWLMNILSMTQSMRILRIFKISKISRGLRVLILTVKKSIPELVLLGFLLMNGMFMFSCLIYIAEYRVSDTFPDIPQSFWWSIITLTAVGYGDMYPKGGIGYFIGSVTAISGCVVTGLAIPIIGNNFNTYYKYMKNQLMEDKYLKNLRKDMESTGATGSKSGIGAAAEKSGLPLPGRKSRPMNRRGVRGKVRHNGLRQKLHHFIHMTSDPLRRIFDRSSTNNGRGGKLGLSKNVDGGSTQALTESQHLTCNNIGRKSTVDPRNLLDSGQVSSRSNSMATGNNVVSRQSLCRTTILEASEVENRLSIIHPLATDHLLSSLPPSRLSLVNTPQIWVDGEEMEDEISNFGRRFGSNEFTPVDQSSLGPDIHYTGQSHVPPECGRLFSPRHSILSSHLNAVPSYAELDVLGPSTDDMILQSETDIPEQLNEPAMVAKRFSMLLANSQRNTTASTSAAVGSIAFKDRLVETSKKVETYLTNHQPVVEKRMNYV</sequence>
<dbReference type="PANTHER" id="PTHR11537:SF252">
    <property type="entry name" value="POTASSIUM VOLTAGE-GATED CHANNEL PROTEIN SHAW"/>
    <property type="match status" value="1"/>
</dbReference>
<evidence type="ECO:0000256" key="13">
    <source>
        <dbReference type="SAM" id="Phobius"/>
    </source>
</evidence>
<dbReference type="GO" id="GO:0045211">
    <property type="term" value="C:postsynaptic membrane"/>
    <property type="evidence" value="ECO:0007669"/>
    <property type="project" value="TreeGrafter"/>
</dbReference>
<protein>
    <submittedName>
        <fullName evidence="16">Potassium voltage-gated channel subfamily C member 2</fullName>
    </submittedName>
</protein>
<keyword evidence="4 13" id="KW-0812">Transmembrane</keyword>
<feature type="transmembrane region" description="Helical" evidence="13">
    <location>
        <begin position="586"/>
        <end position="602"/>
    </location>
</feature>
<dbReference type="Pfam" id="PF00520">
    <property type="entry name" value="Ion_trans"/>
    <property type="match status" value="1"/>
</dbReference>
<keyword evidence="17" id="KW-1185">Reference proteome</keyword>
<dbReference type="FunFam" id="1.10.287.70:FF:000028">
    <property type="entry name" value="potassium voltage-gated channel subfamily D member 3"/>
    <property type="match status" value="1"/>
</dbReference>
<evidence type="ECO:0000259" key="14">
    <source>
        <dbReference type="Pfam" id="PF00520"/>
    </source>
</evidence>
<gene>
    <name evidence="16" type="ORF">D915_000383</name>
</gene>
<evidence type="ECO:0000256" key="1">
    <source>
        <dbReference type="ARBA" id="ARBA00004141"/>
    </source>
</evidence>
<evidence type="ECO:0000256" key="6">
    <source>
        <dbReference type="ARBA" id="ARBA00022882"/>
    </source>
</evidence>
<accession>A0A4E0RYA4</accession>
<dbReference type="GO" id="GO:0005251">
    <property type="term" value="F:delayed rectifier potassium channel activity"/>
    <property type="evidence" value="ECO:0007669"/>
    <property type="project" value="TreeGrafter"/>
</dbReference>
<dbReference type="GO" id="GO:0042734">
    <property type="term" value="C:presynaptic membrane"/>
    <property type="evidence" value="ECO:0007669"/>
    <property type="project" value="TreeGrafter"/>
</dbReference>
<dbReference type="AlphaFoldDB" id="A0A4E0RYA4"/>
<feature type="domain" description="Ion transport" evidence="14">
    <location>
        <begin position="406"/>
        <end position="639"/>
    </location>
</feature>
<dbReference type="SUPFAM" id="SSF81324">
    <property type="entry name" value="Voltage-gated potassium channels"/>
    <property type="match status" value="1"/>
</dbReference>